<dbReference type="AlphaFoldDB" id="A0A560LCF3"/>
<reference evidence="1 2" key="1">
    <citation type="submission" date="2019-06" db="EMBL/GenBank/DDBJ databases">
        <title>Genomic Encyclopedia of Type Strains, Phase IV (KMG-V): Genome sequencing to study the core and pangenomes of soil and plant-associated prokaryotes.</title>
        <authorList>
            <person name="Whitman W."/>
        </authorList>
    </citation>
    <scope>NUCLEOTIDE SEQUENCE [LARGE SCALE GENOMIC DNA]</scope>
    <source>
        <strain evidence="1 2">BR 10355</strain>
    </source>
</reference>
<keyword evidence="2" id="KW-1185">Reference proteome</keyword>
<gene>
    <name evidence="1" type="ORF">FBZ93_111242</name>
</gene>
<dbReference type="EMBL" id="VITY01000011">
    <property type="protein sequence ID" value="TWB93203.1"/>
    <property type="molecule type" value="Genomic_DNA"/>
</dbReference>
<evidence type="ECO:0000313" key="2">
    <source>
        <dbReference type="Proteomes" id="UP000321304"/>
    </source>
</evidence>
<sequence length="37" mass="4231">MLIANSGRWRARQWILGKHLKDVADPIEQAICRGDIV</sequence>
<organism evidence="1 2">
    <name type="scientific">Bradyrhizobium macuxiense</name>
    <dbReference type="NCBI Taxonomy" id="1755647"/>
    <lineage>
        <taxon>Bacteria</taxon>
        <taxon>Pseudomonadati</taxon>
        <taxon>Pseudomonadota</taxon>
        <taxon>Alphaproteobacteria</taxon>
        <taxon>Hyphomicrobiales</taxon>
        <taxon>Nitrobacteraceae</taxon>
        <taxon>Bradyrhizobium</taxon>
    </lineage>
</organism>
<name>A0A560LCF3_9BRAD</name>
<protein>
    <submittedName>
        <fullName evidence="1">Uncharacterized protein</fullName>
    </submittedName>
</protein>
<dbReference type="Proteomes" id="UP000321304">
    <property type="component" value="Unassembled WGS sequence"/>
</dbReference>
<proteinExistence type="predicted"/>
<evidence type="ECO:0000313" key="1">
    <source>
        <dbReference type="EMBL" id="TWB93203.1"/>
    </source>
</evidence>
<accession>A0A560LCF3</accession>
<comment type="caution">
    <text evidence="1">The sequence shown here is derived from an EMBL/GenBank/DDBJ whole genome shotgun (WGS) entry which is preliminary data.</text>
</comment>